<gene>
    <name evidence="4" type="ORF">TCMB3V08_LOCUS5786</name>
</gene>
<keyword evidence="1" id="KW-0195">Cyclin</keyword>
<protein>
    <submittedName>
        <fullName evidence="4">(California timema) hypothetical protein</fullName>
    </submittedName>
</protein>
<proteinExistence type="predicted"/>
<organism evidence="4">
    <name type="scientific">Timema californicum</name>
    <name type="common">California timema</name>
    <name type="synonym">Walking stick</name>
    <dbReference type="NCBI Taxonomy" id="61474"/>
    <lineage>
        <taxon>Eukaryota</taxon>
        <taxon>Metazoa</taxon>
        <taxon>Ecdysozoa</taxon>
        <taxon>Arthropoda</taxon>
        <taxon>Hexapoda</taxon>
        <taxon>Insecta</taxon>
        <taxon>Pterygota</taxon>
        <taxon>Neoptera</taxon>
        <taxon>Polyneoptera</taxon>
        <taxon>Phasmatodea</taxon>
        <taxon>Timematodea</taxon>
        <taxon>Timematoidea</taxon>
        <taxon>Timematidae</taxon>
        <taxon>Timema</taxon>
    </lineage>
</organism>
<dbReference type="EMBL" id="OE181439">
    <property type="protein sequence ID" value="CAD7573146.1"/>
    <property type="molecule type" value="Genomic_DNA"/>
</dbReference>
<feature type="region of interest" description="Disordered" evidence="2">
    <location>
        <begin position="340"/>
        <end position="407"/>
    </location>
</feature>
<feature type="transmembrane region" description="Helical" evidence="3">
    <location>
        <begin position="46"/>
        <end position="65"/>
    </location>
</feature>
<evidence type="ECO:0000256" key="1">
    <source>
        <dbReference type="ARBA" id="ARBA00023127"/>
    </source>
</evidence>
<feature type="region of interest" description="Disordered" evidence="2">
    <location>
        <begin position="178"/>
        <end position="210"/>
    </location>
</feature>
<sequence length="469" mass="53806">MKRKSCGTHHRSKMELIMMLSADTVKRGQDLLLTLEQKWILATTQWQLVLFTFIVFICFTHFAAFQDMGLTLRIAAECYGVPFGTLCKKASDAKVGGDRKPELSYKDEEDLAQYLRVCVLRGEGLTQNETIQLVTEFVCQEKIETRWKNGEDWFHGFLARHPELRIRKDEENMISENEHDLYPKLLESDDDEDDNWESYERENDDAEQTGEEEVMTLERILLQTIKFDLQVEHPYSYLLKYAKCLKGDKAKLQKMVQMAWTFVNDSLCTTLSLQWEPEVIAVALMYLAGKLSKFEVVDWMGRVGKHLRWWDMFVEDVTMDLLEDICHQVLDLYSQPQVAANAPDSPPLQPSIHSPTSKKERLPRPISPAQQQTLSPLPSAIPVKVTKSEPKSHHTSSNGEGSIDKMEIPVIGKQPDISLPYQYPSYNHSALPPTYSTPIPTSLYSHQHQYLPHSQYGSSAPRPYYPGST</sequence>
<keyword evidence="3" id="KW-1133">Transmembrane helix</keyword>
<dbReference type="PANTHER" id="PTHR10026">
    <property type="entry name" value="CYCLIN"/>
    <property type="match status" value="1"/>
</dbReference>
<dbReference type="Pfam" id="PF21797">
    <property type="entry name" value="CycT2-like_C"/>
    <property type="match status" value="1"/>
</dbReference>
<accession>A0A7R9P816</accession>
<feature type="compositionally biased region" description="Acidic residues" evidence="2">
    <location>
        <begin position="188"/>
        <end position="210"/>
    </location>
</feature>
<evidence type="ECO:0000256" key="2">
    <source>
        <dbReference type="SAM" id="MobiDB-lite"/>
    </source>
</evidence>
<dbReference type="AlphaFoldDB" id="A0A7R9P816"/>
<reference evidence="4" key="1">
    <citation type="submission" date="2020-11" db="EMBL/GenBank/DDBJ databases">
        <authorList>
            <person name="Tran Van P."/>
        </authorList>
    </citation>
    <scope>NUCLEOTIDE SEQUENCE</scope>
</reference>
<dbReference type="GO" id="GO:0016538">
    <property type="term" value="F:cyclin-dependent protein serine/threonine kinase regulator activity"/>
    <property type="evidence" value="ECO:0007669"/>
    <property type="project" value="InterPro"/>
</dbReference>
<evidence type="ECO:0000256" key="3">
    <source>
        <dbReference type="SAM" id="Phobius"/>
    </source>
</evidence>
<dbReference type="CDD" id="cd20531">
    <property type="entry name" value="CYCLIN_CCNK_rpt2"/>
    <property type="match status" value="1"/>
</dbReference>
<dbReference type="GO" id="GO:0006357">
    <property type="term" value="P:regulation of transcription by RNA polymerase II"/>
    <property type="evidence" value="ECO:0007669"/>
    <property type="project" value="InterPro"/>
</dbReference>
<dbReference type="FunFam" id="1.10.472.10:FF:000018">
    <property type="entry name" value="Cyclin-K (Predicted)"/>
    <property type="match status" value="1"/>
</dbReference>
<keyword evidence="3" id="KW-0812">Transmembrane</keyword>
<dbReference type="InterPro" id="IPR043198">
    <property type="entry name" value="Cyclin/Ssn8"/>
</dbReference>
<evidence type="ECO:0000313" key="4">
    <source>
        <dbReference type="EMBL" id="CAD7573146.1"/>
    </source>
</evidence>
<dbReference type="SUPFAM" id="SSF47954">
    <property type="entry name" value="Cyclin-like"/>
    <property type="match status" value="1"/>
</dbReference>
<dbReference type="Gene3D" id="1.10.472.10">
    <property type="entry name" value="Cyclin-like"/>
    <property type="match status" value="1"/>
</dbReference>
<name>A0A7R9P816_TIMCA</name>
<keyword evidence="3" id="KW-0472">Membrane</keyword>
<dbReference type="InterPro" id="IPR036915">
    <property type="entry name" value="Cyclin-like_sf"/>
</dbReference>